<dbReference type="RefSeq" id="WP_130980711.1">
    <property type="nucleotide sequence ID" value="NZ_SISG01000001.1"/>
</dbReference>
<evidence type="ECO:0000313" key="8">
    <source>
        <dbReference type="EMBL" id="TBN56601.1"/>
    </source>
</evidence>
<evidence type="ECO:0000256" key="4">
    <source>
        <dbReference type="ARBA" id="ARBA00022989"/>
    </source>
</evidence>
<comment type="function">
    <text evidence="7">Part of the twin-arginine translocation (Tat) system that transports large folded proteins containing a characteristic twin-arginine motif in their signal peptide across membranes. Together with TatB, TatC is part of a receptor directly interacting with Tat signal peptides.</text>
</comment>
<comment type="subcellular location">
    <subcellularLocation>
        <location evidence="7">Cell membrane</location>
        <topology evidence="7">Multi-pass membrane protein</topology>
    </subcellularLocation>
    <subcellularLocation>
        <location evidence="1">Membrane</location>
        <topology evidence="1">Multi-pass membrane protein</topology>
    </subcellularLocation>
</comment>
<dbReference type="GO" id="GO:0065002">
    <property type="term" value="P:intracellular protein transmembrane transport"/>
    <property type="evidence" value="ECO:0007669"/>
    <property type="project" value="TreeGrafter"/>
</dbReference>
<gene>
    <name evidence="7 8" type="primary">tatC</name>
    <name evidence="8" type="ORF">EYE40_03855</name>
</gene>
<keyword evidence="7" id="KW-1003">Cell membrane</keyword>
<dbReference type="PANTHER" id="PTHR30371:SF0">
    <property type="entry name" value="SEC-INDEPENDENT PROTEIN TRANSLOCASE PROTEIN TATC, CHLOROPLASTIC-RELATED"/>
    <property type="match status" value="1"/>
</dbReference>
<feature type="transmembrane region" description="Helical" evidence="7">
    <location>
        <begin position="12"/>
        <end position="31"/>
    </location>
</feature>
<keyword evidence="9" id="KW-1185">Reference proteome</keyword>
<evidence type="ECO:0000256" key="6">
    <source>
        <dbReference type="ARBA" id="ARBA00023136"/>
    </source>
</evidence>
<evidence type="ECO:0000256" key="1">
    <source>
        <dbReference type="ARBA" id="ARBA00004141"/>
    </source>
</evidence>
<dbReference type="Pfam" id="PF00902">
    <property type="entry name" value="TatC"/>
    <property type="match status" value="1"/>
</dbReference>
<accession>A0A4Q9GPE0</accession>
<keyword evidence="3 7" id="KW-0653">Protein transport</keyword>
<dbReference type="NCBIfam" id="TIGR00945">
    <property type="entry name" value="tatC"/>
    <property type="match status" value="1"/>
</dbReference>
<reference evidence="9" key="1">
    <citation type="submission" date="2019-02" db="EMBL/GenBank/DDBJ databases">
        <title>Glaciihabitans arcticus sp. nov., a psychrotolerant bacterium isolated from polar soil.</title>
        <authorList>
            <person name="Dahal R.H."/>
        </authorList>
    </citation>
    <scope>NUCLEOTIDE SEQUENCE [LARGE SCALE GENOMIC DNA]</scope>
    <source>
        <strain evidence="9">RP-3-7</strain>
    </source>
</reference>
<comment type="caution">
    <text evidence="8">The sequence shown here is derived from an EMBL/GenBank/DDBJ whole genome shotgun (WGS) entry which is preliminary data.</text>
</comment>
<proteinExistence type="inferred from homology"/>
<feature type="transmembrane region" description="Helical" evidence="7">
    <location>
        <begin position="69"/>
        <end position="90"/>
    </location>
</feature>
<feature type="transmembrane region" description="Helical" evidence="7">
    <location>
        <begin position="102"/>
        <end position="124"/>
    </location>
</feature>
<name>A0A4Q9GPE0_9MICO</name>
<dbReference type="GO" id="GO:0009977">
    <property type="term" value="F:proton motive force dependent protein transmembrane transporter activity"/>
    <property type="evidence" value="ECO:0007669"/>
    <property type="project" value="TreeGrafter"/>
</dbReference>
<dbReference type="GO" id="GO:0033281">
    <property type="term" value="C:TAT protein transport complex"/>
    <property type="evidence" value="ECO:0007669"/>
    <property type="project" value="UniProtKB-UniRule"/>
</dbReference>
<comment type="subunit">
    <text evidence="7">The Tat system comprises two distinct complexes: a TatABC complex, containing multiple copies of TatA, TatB and TatC subunits, and a separate TatA complex, containing only TatA subunits. Substrates initially bind to the TatABC complex, which probably triggers association of the separate TatA complex to form the active translocon.</text>
</comment>
<evidence type="ECO:0000256" key="3">
    <source>
        <dbReference type="ARBA" id="ARBA00022927"/>
    </source>
</evidence>
<evidence type="ECO:0000256" key="5">
    <source>
        <dbReference type="ARBA" id="ARBA00023010"/>
    </source>
</evidence>
<dbReference type="InterPro" id="IPR002033">
    <property type="entry name" value="TatC"/>
</dbReference>
<keyword evidence="5 7" id="KW-0811">Translocation</keyword>
<keyword evidence="2 7" id="KW-0812">Transmembrane</keyword>
<dbReference type="Proteomes" id="UP000294194">
    <property type="component" value="Unassembled WGS sequence"/>
</dbReference>
<dbReference type="GO" id="GO:0043953">
    <property type="term" value="P:protein transport by the Tat complex"/>
    <property type="evidence" value="ECO:0007669"/>
    <property type="project" value="UniProtKB-UniRule"/>
</dbReference>
<feature type="transmembrane region" description="Helical" evidence="7">
    <location>
        <begin position="187"/>
        <end position="205"/>
    </location>
</feature>
<evidence type="ECO:0000256" key="2">
    <source>
        <dbReference type="ARBA" id="ARBA00022692"/>
    </source>
</evidence>
<dbReference type="PRINTS" id="PR01840">
    <property type="entry name" value="TATCFAMILY"/>
</dbReference>
<keyword evidence="7" id="KW-0813">Transport</keyword>
<sequence length="249" mass="27174">MSLGEHLVELRKRLTIAGIAILVGAVGGWFLSERLLVAITQPLLEIPAARQAVLNFGTITSSFDLRLQISLLVGIVITSPVWLFQILAFLVPGLSQKERRYILGFFFSAIPLFIGGVVAGWFIFPHMVILLNSFAIEGSTTILDAKYYYDFFIKLVLVIGIGFVLPVFVVLLNFLGVLSARSILKGWRVAVLVIALFCATATPAADPWSMLLLGAPMVALYFLSGGVAWLHDRRIAKRDAALAAEAEAL</sequence>
<keyword evidence="6 7" id="KW-0472">Membrane</keyword>
<dbReference type="EMBL" id="SISG01000001">
    <property type="protein sequence ID" value="TBN56601.1"/>
    <property type="molecule type" value="Genomic_DNA"/>
</dbReference>
<organism evidence="8 9">
    <name type="scientific">Glaciihabitans arcticus</name>
    <dbReference type="NCBI Taxonomy" id="2668039"/>
    <lineage>
        <taxon>Bacteria</taxon>
        <taxon>Bacillati</taxon>
        <taxon>Actinomycetota</taxon>
        <taxon>Actinomycetes</taxon>
        <taxon>Micrococcales</taxon>
        <taxon>Microbacteriaceae</taxon>
        <taxon>Glaciihabitans</taxon>
    </lineage>
</organism>
<comment type="similarity">
    <text evidence="7">Belongs to the TatC family.</text>
</comment>
<evidence type="ECO:0000313" key="9">
    <source>
        <dbReference type="Proteomes" id="UP000294194"/>
    </source>
</evidence>
<evidence type="ECO:0000256" key="7">
    <source>
        <dbReference type="HAMAP-Rule" id="MF_00902"/>
    </source>
</evidence>
<protein>
    <recommendedName>
        <fullName evidence="7">Sec-independent protein translocase protein TatC</fullName>
    </recommendedName>
</protein>
<dbReference type="AlphaFoldDB" id="A0A4Q9GPE0"/>
<keyword evidence="4 7" id="KW-1133">Transmembrane helix</keyword>
<dbReference type="HAMAP" id="MF_00902">
    <property type="entry name" value="TatC"/>
    <property type="match status" value="1"/>
</dbReference>
<dbReference type="PANTHER" id="PTHR30371">
    <property type="entry name" value="SEC-INDEPENDENT PROTEIN TRANSLOCASE PROTEIN TATC"/>
    <property type="match status" value="1"/>
</dbReference>
<feature type="transmembrane region" description="Helical" evidence="7">
    <location>
        <begin position="211"/>
        <end position="230"/>
    </location>
</feature>
<feature type="transmembrane region" description="Helical" evidence="7">
    <location>
        <begin position="151"/>
        <end position="175"/>
    </location>
</feature>